<dbReference type="Proteomes" id="UP000230586">
    <property type="component" value="Unassembled WGS sequence"/>
</dbReference>
<evidence type="ECO:0000313" key="3">
    <source>
        <dbReference type="Proteomes" id="UP000230586"/>
    </source>
</evidence>
<reference evidence="3" key="1">
    <citation type="submission" date="2017-09" db="EMBL/GenBank/DDBJ databases">
        <title>Depth-based differentiation of microbial function through sediment-hosted aquifers and enrichment of novel symbionts in the deep terrestrial subsurface.</title>
        <authorList>
            <person name="Probst A.J."/>
            <person name="Ladd B."/>
            <person name="Jarett J.K."/>
            <person name="Geller-Mcgrath D.E."/>
            <person name="Sieber C.M.K."/>
            <person name="Emerson J.B."/>
            <person name="Anantharaman K."/>
            <person name="Thomas B.C."/>
            <person name="Malmstrom R."/>
            <person name="Stieglmeier M."/>
            <person name="Klingl A."/>
            <person name="Woyke T."/>
            <person name="Ryan C.M."/>
            <person name="Banfield J.F."/>
        </authorList>
    </citation>
    <scope>NUCLEOTIDE SEQUENCE [LARGE SCALE GENOMIC DNA]</scope>
</reference>
<dbReference type="PANTHER" id="PTHR43449:SF1">
    <property type="entry name" value="POLYMERASE BETA NUCLEOTIDYLTRANSFERASE DOMAIN-CONTAINING PROTEIN"/>
    <property type="match status" value="1"/>
</dbReference>
<protein>
    <submittedName>
        <fullName evidence="2">Nucleotidyltransferase</fullName>
    </submittedName>
</protein>
<dbReference type="Gene3D" id="3.30.460.10">
    <property type="entry name" value="Beta Polymerase, domain 2"/>
    <property type="match status" value="1"/>
</dbReference>
<sequence>MAKKRILKKVKKEISNYLDVLKQDRLPIREVWLFGSYAKGNPHEWSDIDLCIVSPKFKDPFRAMQYLWLKRIKDNGLTIEPVGYSQKDFAEGSSLISEIKQHGIKIKI</sequence>
<dbReference type="SUPFAM" id="SSF81301">
    <property type="entry name" value="Nucleotidyltransferase"/>
    <property type="match status" value="1"/>
</dbReference>
<dbReference type="EMBL" id="PEXX01000020">
    <property type="protein sequence ID" value="PIU10840.1"/>
    <property type="molecule type" value="Genomic_DNA"/>
</dbReference>
<evidence type="ECO:0000259" key="1">
    <source>
        <dbReference type="Pfam" id="PF01909"/>
    </source>
</evidence>
<keyword evidence="2" id="KW-0808">Transferase</keyword>
<dbReference type="AlphaFoldDB" id="A0A2M6XT72"/>
<dbReference type="InterPro" id="IPR043519">
    <property type="entry name" value="NT_sf"/>
</dbReference>
<dbReference type="GO" id="GO:0016779">
    <property type="term" value="F:nucleotidyltransferase activity"/>
    <property type="evidence" value="ECO:0007669"/>
    <property type="project" value="InterPro"/>
</dbReference>
<proteinExistence type="predicted"/>
<dbReference type="CDD" id="cd05403">
    <property type="entry name" value="NT_KNTase_like"/>
    <property type="match status" value="1"/>
</dbReference>
<name>A0A2M6XT72_9BACT</name>
<dbReference type="PANTHER" id="PTHR43449">
    <property type="entry name" value="NUCLEOTIDYLTRANSFERASE"/>
    <property type="match status" value="1"/>
</dbReference>
<comment type="caution">
    <text evidence="2">The sequence shown here is derived from an EMBL/GenBank/DDBJ whole genome shotgun (WGS) entry which is preliminary data.</text>
</comment>
<feature type="domain" description="Polymerase nucleotidyl transferase" evidence="1">
    <location>
        <begin position="16"/>
        <end position="75"/>
    </location>
</feature>
<dbReference type="InterPro" id="IPR002934">
    <property type="entry name" value="Polymerase_NTP_transf_dom"/>
</dbReference>
<accession>A0A2M6XT72</accession>
<organism evidence="2 3">
    <name type="scientific">Candidatus Kuenenbacteria bacterium CG08_land_8_20_14_0_20_37_23</name>
    <dbReference type="NCBI Taxonomy" id="1974617"/>
    <lineage>
        <taxon>Bacteria</taxon>
        <taxon>Candidatus Kueneniibacteriota</taxon>
    </lineage>
</organism>
<dbReference type="Pfam" id="PF01909">
    <property type="entry name" value="NTP_transf_2"/>
    <property type="match status" value="1"/>
</dbReference>
<evidence type="ECO:0000313" key="2">
    <source>
        <dbReference type="EMBL" id="PIU10840.1"/>
    </source>
</evidence>
<gene>
    <name evidence="2" type="ORF">COT27_01025</name>
</gene>